<comment type="caution">
    <text evidence="1">The sequence shown here is derived from an EMBL/GenBank/DDBJ whole genome shotgun (WGS) entry which is preliminary data.</text>
</comment>
<dbReference type="Proteomes" id="UP001239909">
    <property type="component" value="Unassembled WGS sequence"/>
</dbReference>
<accession>A0ABQ6LK12</accession>
<gene>
    <name evidence="1" type="ORF">LNKW23_28100</name>
</gene>
<protein>
    <submittedName>
        <fullName evidence="1">Uncharacterized protein</fullName>
    </submittedName>
</protein>
<proteinExistence type="predicted"/>
<reference evidence="1 2" key="1">
    <citation type="submission" date="2023-04" db="EMBL/GenBank/DDBJ databases">
        <title>Marinoamorphus aggregata gen. nov., sp. Nov., isolate from tissue of brittle star Ophioplocus japonicus.</title>
        <authorList>
            <person name="Kawano K."/>
            <person name="Sawayama S."/>
            <person name="Nakagawa S."/>
        </authorList>
    </citation>
    <scope>NUCLEOTIDE SEQUENCE [LARGE SCALE GENOMIC DNA]</scope>
    <source>
        <strain evidence="1 2">NKW23</strain>
    </source>
</reference>
<organism evidence="1 2">
    <name type="scientific">Paralimibaculum aggregatum</name>
    <dbReference type="NCBI Taxonomy" id="3036245"/>
    <lineage>
        <taxon>Bacteria</taxon>
        <taxon>Pseudomonadati</taxon>
        <taxon>Pseudomonadota</taxon>
        <taxon>Alphaproteobacteria</taxon>
        <taxon>Rhodobacterales</taxon>
        <taxon>Paracoccaceae</taxon>
        <taxon>Paralimibaculum</taxon>
    </lineage>
</organism>
<name>A0ABQ6LK12_9RHOB</name>
<keyword evidence="2" id="KW-1185">Reference proteome</keyword>
<evidence type="ECO:0000313" key="2">
    <source>
        <dbReference type="Proteomes" id="UP001239909"/>
    </source>
</evidence>
<evidence type="ECO:0000313" key="1">
    <source>
        <dbReference type="EMBL" id="GMG83597.1"/>
    </source>
</evidence>
<dbReference type="RefSeq" id="WP_285672388.1">
    <property type="nucleotide sequence ID" value="NZ_BSYI01000021.1"/>
</dbReference>
<sequence>MPDERELAAQIALLKAAVASGNRQLQPALSALIAAQVAMKHAKPAETSKQTESSGDRARKAFEAWNKETEALIAARKRRRDTMQKAMDDAAKFAKEANAALRQIGEAGRQIGKLGMKLEAAKAKGDARKEAALAKAMEAQSKTMSTAMATAALKLGKAARLYDTVIAGLKSG</sequence>
<dbReference type="EMBL" id="BSYI01000021">
    <property type="protein sequence ID" value="GMG83597.1"/>
    <property type="molecule type" value="Genomic_DNA"/>
</dbReference>